<dbReference type="EMBL" id="CP047423">
    <property type="protein sequence ID" value="QPD05020.1"/>
    <property type="molecule type" value="Genomic_DNA"/>
</dbReference>
<dbReference type="SUPFAM" id="SSF53098">
    <property type="entry name" value="Ribonuclease H-like"/>
    <property type="match status" value="1"/>
</dbReference>
<reference evidence="2 3" key="1">
    <citation type="journal article" date="2020" name="ISME J.">
        <title>Enrichment and physiological characterization of a novel comammox Nitrospira indicates ammonium inhibition of complete nitrification.</title>
        <authorList>
            <person name="Sakoula D."/>
            <person name="Koch H."/>
            <person name="Frank J."/>
            <person name="Jetten M.S.M."/>
            <person name="van Kessel M.A.H.J."/>
            <person name="Lucker S."/>
        </authorList>
    </citation>
    <scope>NUCLEOTIDE SEQUENCE [LARGE SCALE GENOMIC DNA]</scope>
    <source>
        <strain evidence="2">Comreactor17</strain>
    </source>
</reference>
<dbReference type="InterPro" id="IPR047960">
    <property type="entry name" value="Transpos_IS1380"/>
</dbReference>
<dbReference type="Proteomes" id="UP000593737">
    <property type="component" value="Chromosome"/>
</dbReference>
<sequence>MRNRPAPASPLYPKLRFAFTDHPITVWAGAILLRLYFELIGLRAAGVPLLVSFTKTSNNQIPAVDVLLAWWYGLALGAERFEHFTRYRRDPLLPRLLGVPRFSSPDTLRRFFQGFTYRRTTEVAEALMRMSLATMRPILLGHTLDLDSTVFCRYGEQAGSLKGHNPLKHGRPSHHPLVAWLSERRRLLWATLRAGHAGTANGVREVLAQALTMLPAGHRIGLVRADAGFCVTAFFTALEAHELPYIIVARLTPLVRKLVIHRIPEADWQPVTRGIAVADVLATLPAWRGQTRRFVCLRQTLTERPTASGRRLIECPGYTYRVFVTTVPFAAELVTRMYAGRADCENRIKELKEDLSLDTFCLQSFDATDAAFRTGCVLYNLLMGFRETVLPSCWFERRLRAVRDRVFLVGADLMPDAQRLRVRFAVPPEERLEFLQRLRTLAEGLPIAAQLEWDFTDANEPNQTAVHAANVPVPTGRPSPHTPRASP</sequence>
<feature type="domain" description="Transposase DDE" evidence="1">
    <location>
        <begin position="13"/>
        <end position="427"/>
    </location>
</feature>
<dbReference type="InterPro" id="IPR012337">
    <property type="entry name" value="RNaseH-like_sf"/>
</dbReference>
<gene>
    <name evidence="2" type="ORF">Nkreftii_002794</name>
</gene>
<protein>
    <recommendedName>
        <fullName evidence="1">Transposase DDE domain-containing protein</fullName>
    </recommendedName>
</protein>
<proteinExistence type="predicted"/>
<evidence type="ECO:0000313" key="3">
    <source>
        <dbReference type="Proteomes" id="UP000593737"/>
    </source>
</evidence>
<evidence type="ECO:0000313" key="2">
    <source>
        <dbReference type="EMBL" id="QPD05020.1"/>
    </source>
</evidence>
<dbReference type="AlphaFoldDB" id="A0A7S8FFR7"/>
<accession>A0A7S8FFR7</accession>
<dbReference type="Pfam" id="PF13701">
    <property type="entry name" value="DDE_Tnp_1_4"/>
    <property type="match status" value="1"/>
</dbReference>
<dbReference type="KEGG" id="nkf:Nkreftii_002794"/>
<organism evidence="2 3">
    <name type="scientific">Candidatus Nitrospira kreftii</name>
    <dbReference type="NCBI Taxonomy" id="2652173"/>
    <lineage>
        <taxon>Bacteria</taxon>
        <taxon>Pseudomonadati</taxon>
        <taxon>Nitrospirota</taxon>
        <taxon>Nitrospiria</taxon>
        <taxon>Nitrospirales</taxon>
        <taxon>Nitrospiraceae</taxon>
        <taxon>Nitrospira</taxon>
    </lineage>
</organism>
<evidence type="ECO:0000259" key="1">
    <source>
        <dbReference type="Pfam" id="PF13701"/>
    </source>
</evidence>
<dbReference type="InterPro" id="IPR025668">
    <property type="entry name" value="Tnp_DDE_dom"/>
</dbReference>
<name>A0A7S8FFR7_9BACT</name>
<dbReference type="NCBIfam" id="NF033539">
    <property type="entry name" value="transpos_IS1380"/>
    <property type="match status" value="1"/>
</dbReference>